<organism evidence="1 2">
    <name type="scientific">Trifolium pratense</name>
    <name type="common">Red clover</name>
    <dbReference type="NCBI Taxonomy" id="57577"/>
    <lineage>
        <taxon>Eukaryota</taxon>
        <taxon>Viridiplantae</taxon>
        <taxon>Streptophyta</taxon>
        <taxon>Embryophyta</taxon>
        <taxon>Tracheophyta</taxon>
        <taxon>Spermatophyta</taxon>
        <taxon>Magnoliopsida</taxon>
        <taxon>eudicotyledons</taxon>
        <taxon>Gunneridae</taxon>
        <taxon>Pentapetalae</taxon>
        <taxon>rosids</taxon>
        <taxon>fabids</taxon>
        <taxon>Fabales</taxon>
        <taxon>Fabaceae</taxon>
        <taxon>Papilionoideae</taxon>
        <taxon>50 kb inversion clade</taxon>
        <taxon>NPAAA clade</taxon>
        <taxon>Hologalegina</taxon>
        <taxon>IRL clade</taxon>
        <taxon>Trifolieae</taxon>
        <taxon>Trifolium</taxon>
    </lineage>
</organism>
<evidence type="ECO:0000313" key="1">
    <source>
        <dbReference type="EMBL" id="PNY11558.1"/>
    </source>
</evidence>
<proteinExistence type="predicted"/>
<dbReference type="EMBL" id="ASHM01004623">
    <property type="protein sequence ID" value="PNY11558.1"/>
    <property type="molecule type" value="Genomic_DNA"/>
</dbReference>
<comment type="caution">
    <text evidence="1">The sequence shown here is derived from an EMBL/GenBank/DDBJ whole genome shotgun (WGS) entry which is preliminary data.</text>
</comment>
<gene>
    <name evidence="1" type="ORF">L195_g008167</name>
</gene>
<reference evidence="1 2" key="2">
    <citation type="journal article" date="2017" name="Front. Plant Sci.">
        <title>Gene Classification and Mining of Molecular Markers Useful in Red Clover (Trifolium pratense) Breeding.</title>
        <authorList>
            <person name="Istvanek J."/>
            <person name="Dluhosova J."/>
            <person name="Dluhos P."/>
            <person name="Patkova L."/>
            <person name="Nedelnik J."/>
            <person name="Repkova J."/>
        </authorList>
    </citation>
    <scope>NUCLEOTIDE SEQUENCE [LARGE SCALE GENOMIC DNA]</scope>
    <source>
        <strain evidence="2">cv. Tatra</strain>
        <tissue evidence="1">Young leaves</tissue>
    </source>
</reference>
<sequence>MALIARVKVYFRLRDMKSEVWVNLARLCTEGPTIHFFKALLDEETKPTWEKLKEELVDWSKMGEILTEMCLSNIRVVPRTVWRNTSKNLSASLHRLPNY</sequence>
<protein>
    <submittedName>
        <fullName evidence="1">Retrotransposon gag protein</fullName>
    </submittedName>
</protein>
<dbReference type="Proteomes" id="UP000236291">
    <property type="component" value="Unassembled WGS sequence"/>
</dbReference>
<name>A0A2K3P8F7_TRIPR</name>
<evidence type="ECO:0000313" key="2">
    <source>
        <dbReference type="Proteomes" id="UP000236291"/>
    </source>
</evidence>
<dbReference type="AlphaFoldDB" id="A0A2K3P8F7"/>
<accession>A0A2K3P8F7</accession>
<reference evidence="1 2" key="1">
    <citation type="journal article" date="2014" name="Am. J. Bot.">
        <title>Genome assembly and annotation for red clover (Trifolium pratense; Fabaceae).</title>
        <authorList>
            <person name="Istvanek J."/>
            <person name="Jaros M."/>
            <person name="Krenek A."/>
            <person name="Repkova J."/>
        </authorList>
    </citation>
    <scope>NUCLEOTIDE SEQUENCE [LARGE SCALE GENOMIC DNA]</scope>
    <source>
        <strain evidence="2">cv. Tatra</strain>
        <tissue evidence="1">Young leaves</tissue>
    </source>
</reference>